<accession>A4RUT6</accession>
<dbReference type="EMBL" id="CP000583">
    <property type="protein sequence ID" value="ABO95308.1"/>
    <property type="molecule type" value="Genomic_DNA"/>
</dbReference>
<feature type="non-terminal residue" evidence="2">
    <location>
        <position position="1"/>
    </location>
</feature>
<dbReference type="InterPro" id="IPR018706">
    <property type="entry name" value="DUF2214_membrane"/>
</dbReference>
<gene>
    <name evidence="2" type="ORF">OSTLU_86791</name>
</gene>
<dbReference type="Pfam" id="PF09980">
    <property type="entry name" value="DUF2214"/>
    <property type="match status" value="1"/>
</dbReference>
<feature type="transmembrane region" description="Helical" evidence="1">
    <location>
        <begin position="6"/>
        <end position="28"/>
    </location>
</feature>
<dbReference type="KEGG" id="olu:OSTLU_86791"/>
<dbReference type="RefSeq" id="XP_001417015.1">
    <property type="nucleotide sequence ID" value="XM_001416978.1"/>
</dbReference>
<keyword evidence="1" id="KW-0472">Membrane</keyword>
<dbReference type="HOGENOM" id="CLU_092231_0_0_1"/>
<keyword evidence="3" id="KW-1185">Reference proteome</keyword>
<dbReference type="Proteomes" id="UP000001568">
    <property type="component" value="Chromosome 3"/>
</dbReference>
<keyword evidence="1" id="KW-1133">Transmembrane helix</keyword>
<proteinExistence type="predicted"/>
<reference evidence="2 3" key="1">
    <citation type="journal article" date="2007" name="Proc. Natl. Acad. Sci. U.S.A.">
        <title>The tiny eukaryote Ostreococcus provides genomic insights into the paradox of plankton speciation.</title>
        <authorList>
            <person name="Palenik B."/>
            <person name="Grimwood J."/>
            <person name="Aerts A."/>
            <person name="Rouze P."/>
            <person name="Salamov A."/>
            <person name="Putnam N."/>
            <person name="Dupont C."/>
            <person name="Jorgensen R."/>
            <person name="Derelle E."/>
            <person name="Rombauts S."/>
            <person name="Zhou K."/>
            <person name="Otillar R."/>
            <person name="Merchant S.S."/>
            <person name="Podell S."/>
            <person name="Gaasterland T."/>
            <person name="Napoli C."/>
            <person name="Gendler K."/>
            <person name="Manuell A."/>
            <person name="Tai V."/>
            <person name="Vallon O."/>
            <person name="Piganeau G."/>
            <person name="Jancek S."/>
            <person name="Heijde M."/>
            <person name="Jabbari K."/>
            <person name="Bowler C."/>
            <person name="Lohr M."/>
            <person name="Robbens S."/>
            <person name="Werner G."/>
            <person name="Dubchak I."/>
            <person name="Pazour G.J."/>
            <person name="Ren Q."/>
            <person name="Paulsen I."/>
            <person name="Delwiche C."/>
            <person name="Schmutz J."/>
            <person name="Rokhsar D."/>
            <person name="Van de Peer Y."/>
            <person name="Moreau H."/>
            <person name="Grigoriev I.V."/>
        </authorList>
    </citation>
    <scope>NUCLEOTIDE SEQUENCE [LARGE SCALE GENOMIC DNA]</scope>
    <source>
        <strain evidence="2 3">CCE9901</strain>
    </source>
</reference>
<dbReference type="OrthoDB" id="495663at2759"/>
<dbReference type="Gramene" id="ABO95308">
    <property type="protein sequence ID" value="ABO95308"/>
    <property type="gene ID" value="OSTLU_86791"/>
</dbReference>
<feature type="transmembrane region" description="Helical" evidence="1">
    <location>
        <begin position="122"/>
        <end position="143"/>
    </location>
</feature>
<feature type="transmembrane region" description="Helical" evidence="1">
    <location>
        <begin position="40"/>
        <end position="62"/>
    </location>
</feature>
<dbReference type="GeneID" id="5000751"/>
<protein>
    <submittedName>
        <fullName evidence="2">Uncharacterized protein</fullName>
    </submittedName>
</protein>
<organism evidence="2 3">
    <name type="scientific">Ostreococcus lucimarinus (strain CCE9901)</name>
    <dbReference type="NCBI Taxonomy" id="436017"/>
    <lineage>
        <taxon>Eukaryota</taxon>
        <taxon>Viridiplantae</taxon>
        <taxon>Chlorophyta</taxon>
        <taxon>Mamiellophyceae</taxon>
        <taxon>Mamiellales</taxon>
        <taxon>Bathycoccaceae</taxon>
        <taxon>Ostreococcus</taxon>
    </lineage>
</organism>
<evidence type="ECO:0000313" key="3">
    <source>
        <dbReference type="Proteomes" id="UP000001568"/>
    </source>
</evidence>
<feature type="transmembrane region" description="Helical" evidence="1">
    <location>
        <begin position="82"/>
        <end position="101"/>
    </location>
</feature>
<dbReference type="AlphaFoldDB" id="A4RUT6"/>
<dbReference type="OMA" id="WAIPLRK"/>
<sequence>VASAFAAYGHYLGLVLVVGALTTEKWTVKAGMSEAEEQRLVVADSIYGIAGVLVLYTGYLRATEYGKGWEFYSHEPIFWVKMWLFTVMGSSSLFPTIKIIGRAAAKAKGEVEPMSEKLATRITKIVNGELLAVCSIPLAAALMSRGVAYAPDMPWQAGAAPIALTSLGLGVKYVKEALTWEED</sequence>
<evidence type="ECO:0000256" key="1">
    <source>
        <dbReference type="SAM" id="Phobius"/>
    </source>
</evidence>
<name>A4RUT6_OSTLU</name>
<keyword evidence="1" id="KW-0812">Transmembrane</keyword>
<dbReference type="eggNOG" id="ENOG502S1I9">
    <property type="taxonomic scope" value="Eukaryota"/>
</dbReference>
<evidence type="ECO:0000313" key="2">
    <source>
        <dbReference type="EMBL" id="ABO95308.1"/>
    </source>
</evidence>